<accession>A0ABS7TW87</accession>
<proteinExistence type="predicted"/>
<dbReference type="EMBL" id="JAIRAU010000031">
    <property type="protein sequence ID" value="MBZ5712479.1"/>
    <property type="molecule type" value="Genomic_DNA"/>
</dbReference>
<reference evidence="1" key="1">
    <citation type="submission" date="2021-08" db="EMBL/GenBank/DDBJ databases">
        <authorList>
            <person name="Stevens D.C."/>
        </authorList>
    </citation>
    <scope>NUCLEOTIDE SEQUENCE</scope>
    <source>
        <strain evidence="1">DSM 53165</strain>
    </source>
</reference>
<organism evidence="1 2">
    <name type="scientific">Nannocystis pusilla</name>
    <dbReference type="NCBI Taxonomy" id="889268"/>
    <lineage>
        <taxon>Bacteria</taxon>
        <taxon>Pseudomonadati</taxon>
        <taxon>Myxococcota</taxon>
        <taxon>Polyangia</taxon>
        <taxon>Nannocystales</taxon>
        <taxon>Nannocystaceae</taxon>
        <taxon>Nannocystis</taxon>
    </lineage>
</organism>
<sequence>MQRLTLIVVVEGQSENGFFKRLLGEHLGLLDIDLHIPIIGTGKGKGELKFRSFAQVCEELHDFLADRRRPYVTTFFDYYGLPTGSRLGWDFVPPAKSRGGVDAIEAALHKGVRNVAGALGDRFIPYVQLHELEALYFAEPSALAEVLESPALASRFAEIVEAAGGCEQINDSPATAPSKRIQAMCPTYVKGRSSAAHAPRLGARLSVDRLRQACPRFGAWLAGIEALALSTSQSP</sequence>
<gene>
    <name evidence="1" type="ORF">K7C98_24825</name>
</gene>
<comment type="caution">
    <text evidence="1">The sequence shown here is derived from an EMBL/GenBank/DDBJ whole genome shotgun (WGS) entry which is preliminary data.</text>
</comment>
<dbReference type="Proteomes" id="UP001139031">
    <property type="component" value="Unassembled WGS sequence"/>
</dbReference>
<evidence type="ECO:0000313" key="2">
    <source>
        <dbReference type="Proteomes" id="UP001139031"/>
    </source>
</evidence>
<protein>
    <submittedName>
        <fullName evidence="1">DUF4276 family protein</fullName>
    </submittedName>
</protein>
<dbReference type="InterPro" id="IPR025455">
    <property type="entry name" value="DUF4276"/>
</dbReference>
<dbReference type="Pfam" id="PF14103">
    <property type="entry name" value="DUF4276"/>
    <property type="match status" value="1"/>
</dbReference>
<name>A0ABS7TW87_9BACT</name>
<keyword evidence="2" id="KW-1185">Reference proteome</keyword>
<dbReference type="RefSeq" id="WP_224194235.1">
    <property type="nucleotide sequence ID" value="NZ_JAIRAU010000031.1"/>
</dbReference>
<evidence type="ECO:0000313" key="1">
    <source>
        <dbReference type="EMBL" id="MBZ5712479.1"/>
    </source>
</evidence>